<proteinExistence type="predicted"/>
<name>A0ABQ6ZJ95_9GAMM</name>
<gene>
    <name evidence="2" type="ORF">CSC78_05855</name>
</gene>
<dbReference type="Proteomes" id="UP000781710">
    <property type="component" value="Unassembled WGS sequence"/>
</dbReference>
<dbReference type="Gene3D" id="3.40.50.2000">
    <property type="entry name" value="Glycogen Phosphorylase B"/>
    <property type="match status" value="1"/>
</dbReference>
<dbReference type="InterPro" id="IPR055259">
    <property type="entry name" value="YkvP/CgeB_Glyco_trans-like"/>
</dbReference>
<feature type="domain" description="Spore protein YkvP/CgeB glycosyl transferase-like" evidence="1">
    <location>
        <begin position="571"/>
        <end position="681"/>
    </location>
</feature>
<reference evidence="2 3" key="1">
    <citation type="submission" date="2017-10" db="EMBL/GenBank/DDBJ databases">
        <title>Whole genome sequencing of members of genus Pseudoxanthomonas.</title>
        <authorList>
            <person name="Kumar S."/>
            <person name="Bansal K."/>
            <person name="Kaur A."/>
            <person name="Patil P."/>
            <person name="Sharma S."/>
            <person name="Patil P.B."/>
        </authorList>
    </citation>
    <scope>NUCLEOTIDE SEQUENCE [LARGE SCALE GENOMIC DNA]</scope>
    <source>
        <strain evidence="2 3">DSM 17109</strain>
    </source>
</reference>
<protein>
    <recommendedName>
        <fullName evidence="1">Spore protein YkvP/CgeB glycosyl transferase-like domain-containing protein</fullName>
    </recommendedName>
</protein>
<dbReference type="SUPFAM" id="SSF53756">
    <property type="entry name" value="UDP-Glycosyltransferase/glycogen phosphorylase"/>
    <property type="match status" value="1"/>
</dbReference>
<keyword evidence="3" id="KW-1185">Reference proteome</keyword>
<dbReference type="Pfam" id="PF13524">
    <property type="entry name" value="Glyco_trans_1_2"/>
    <property type="match status" value="1"/>
</dbReference>
<sequence>MAVIGHDLKFWRALQAQLEKTGGYEFREDEWPNHDVHDRDRTLSTMLWADVIVAEWALGNAVFCARHKLPHQKLVVRLHLQERMTDYPEKIDWVNVDQVVFVGPHIMSECVEKFGIPPSICRVVGNFLDHDRYALGKLDAAEFTMGMIGTAPSRKRLDRAIDVLEILAKRDDRYTLRVKGESPASYEWLWERPDERAYYEAVYRRINSSPDLRHRVIFDPPADDVQDWLRLVGSVVSPSDFESFHMAVAEAAASGALPVVWRWEGAGHIYPELDLVDSADAAADQIESVLKGCADDRIAAIRDAVQARYGAGAVIGEWNALLQAPSLHAGRLPSTDMLAHMTAPRPGRRKERVVAKELSKLKVALLCDEFTYNSFKDEFQPVVVEPGDWRERFEQEQPDLFFCESAWSGVDSQRRPWKGRVYASENFKKENRGDLLAILEYCKEHGIPTVFWNKEDPSHYDDKIHNFVDTARRFDVVFTTDIDCVERYKKEHGVRRAACLPFATNPRIFNPAEAGARSDSVVFAGSWYAYHAERSAVMADIFDAIIENGRGLEIFDRFYGGDDPNHAFPEAYRPYTRPAVPHSEIDKIYKSSVFGLNLNTETRSPTMFARRVFELMSCNTLCLSNHSVGMERMFGDMVVFLDRDPEALGRLTEGEINDKRARALHSVLREHTYKERFKTIVRAAGIPFVDRSGQLTVACIVDSHESVQSAIAYFNRQASFLSDASLLLVLAESIEDIEVAHYYERYNRLGVTVVSWSCLDRYVERPAATIKTSHFALVDPVRKVAPDYIANAFLHTSYTGDAIIAMGHEEKYRFGSEQVIGDAIADSRYFLLLLKNQGRPLQGRFYQL</sequence>
<organism evidence="2 3">
    <name type="scientific">Pseudoxanthomonas japonensis</name>
    <dbReference type="NCBI Taxonomy" id="69284"/>
    <lineage>
        <taxon>Bacteria</taxon>
        <taxon>Pseudomonadati</taxon>
        <taxon>Pseudomonadota</taxon>
        <taxon>Gammaproteobacteria</taxon>
        <taxon>Lysobacterales</taxon>
        <taxon>Lysobacteraceae</taxon>
        <taxon>Pseudoxanthomonas</taxon>
    </lineage>
</organism>
<comment type="caution">
    <text evidence="2">The sequence shown here is derived from an EMBL/GenBank/DDBJ whole genome shotgun (WGS) entry which is preliminary data.</text>
</comment>
<accession>A0ABQ6ZJ95</accession>
<evidence type="ECO:0000313" key="2">
    <source>
        <dbReference type="EMBL" id="KAF1726185.1"/>
    </source>
</evidence>
<dbReference type="EMBL" id="PDWW01000005">
    <property type="protein sequence ID" value="KAF1726185.1"/>
    <property type="molecule type" value="Genomic_DNA"/>
</dbReference>
<dbReference type="Pfam" id="PF13692">
    <property type="entry name" value="Glyco_trans_1_4"/>
    <property type="match status" value="1"/>
</dbReference>
<evidence type="ECO:0000313" key="3">
    <source>
        <dbReference type="Proteomes" id="UP000781710"/>
    </source>
</evidence>
<evidence type="ECO:0000259" key="1">
    <source>
        <dbReference type="Pfam" id="PF13524"/>
    </source>
</evidence>